<dbReference type="SUPFAM" id="SSF52540">
    <property type="entry name" value="P-loop containing nucleoside triphosphate hydrolases"/>
    <property type="match status" value="1"/>
</dbReference>
<dbReference type="InterPro" id="IPR051396">
    <property type="entry name" value="Bact_Antivir_Def_Nuclease"/>
</dbReference>
<organism evidence="2 3">
    <name type="scientific">Methylomonas paludis</name>
    <dbReference type="NCBI Taxonomy" id="1173101"/>
    <lineage>
        <taxon>Bacteria</taxon>
        <taxon>Pseudomonadati</taxon>
        <taxon>Pseudomonadota</taxon>
        <taxon>Gammaproteobacteria</taxon>
        <taxon>Methylococcales</taxon>
        <taxon>Methylococcaceae</taxon>
        <taxon>Methylomonas</taxon>
    </lineage>
</organism>
<keyword evidence="3" id="KW-1185">Reference proteome</keyword>
<dbReference type="RefSeq" id="WP_215581916.1">
    <property type="nucleotide sequence ID" value="NZ_CP073754.1"/>
</dbReference>
<dbReference type="PANTHER" id="PTHR43581:SF2">
    <property type="entry name" value="EXCINUCLEASE ATPASE SUBUNIT"/>
    <property type="match status" value="1"/>
</dbReference>
<dbReference type="InterPro" id="IPR027417">
    <property type="entry name" value="P-loop_NTPase"/>
</dbReference>
<evidence type="ECO:0000259" key="1">
    <source>
        <dbReference type="Pfam" id="PF13304"/>
    </source>
</evidence>
<keyword evidence="2" id="KW-0067">ATP-binding</keyword>
<reference evidence="2" key="1">
    <citation type="submission" date="2021-04" db="EMBL/GenBank/DDBJ databases">
        <title>Draft genome sequence data of methanotrophic Methylovulum sp. strain S1L and Methylomonas sp. strain S2AM isolated from boreal lake water columns.</title>
        <authorList>
            <person name="Rissanen A.J."/>
            <person name="Mangayil R."/>
            <person name="Svenning M.M."/>
            <person name="Khanongnuch R."/>
        </authorList>
    </citation>
    <scope>NUCLEOTIDE SEQUENCE</scope>
    <source>
        <strain evidence="2">S2AM</strain>
    </source>
</reference>
<protein>
    <submittedName>
        <fullName evidence="2">ATP-binding protein</fullName>
    </submittedName>
</protein>
<dbReference type="AlphaFoldDB" id="A0A975MMY2"/>
<evidence type="ECO:0000313" key="2">
    <source>
        <dbReference type="EMBL" id="QWF70589.1"/>
    </source>
</evidence>
<dbReference type="GO" id="GO:0016887">
    <property type="term" value="F:ATP hydrolysis activity"/>
    <property type="evidence" value="ECO:0007669"/>
    <property type="project" value="InterPro"/>
</dbReference>
<proteinExistence type="predicted"/>
<dbReference type="Pfam" id="PF13304">
    <property type="entry name" value="AAA_21"/>
    <property type="match status" value="1"/>
</dbReference>
<dbReference type="EMBL" id="CP073754">
    <property type="protein sequence ID" value="QWF70589.1"/>
    <property type="molecule type" value="Genomic_DNA"/>
</dbReference>
<dbReference type="InterPro" id="IPR003959">
    <property type="entry name" value="ATPase_AAA_core"/>
</dbReference>
<gene>
    <name evidence="2" type="ORF">KEF85_14865</name>
</gene>
<feature type="domain" description="ATPase AAA-type core" evidence="1">
    <location>
        <begin position="24"/>
        <end position="305"/>
    </location>
</feature>
<dbReference type="KEGG" id="mpad:KEF85_14865"/>
<sequence length="360" mass="40504">MINDVQLKNFGPIADLDWQSLGKINLVIGSNGCGKTFLLKAMYSAVRALEEYKRGDEDRELTEILRAKLYWTFQPVKGNDLISKSEAKTLDFSLRLDLKKINYITQKIADNKAITILNNEVDPITYNSIFLPAKEILSVHDIILKSRELDKVFGFDDTYYDLAKAIRFPAVQPFELGKKDAGLGKGAFFSSHVKGQFSSDFLDARNQLASMIGGVIEMDSETNRWFFKQGQRRFAIGTTAEGIKKIAILDTLLGNGYLSENSIVFIDEPEANLHPTAIAKLLDIIAVLALHGIQFFLASHSYFVIKKLFLIAQEQKMSIPVLSKEGDSWQQSDLLTGMPDNSIIDESIRLYKEEVELAFK</sequence>
<dbReference type="Proteomes" id="UP000676649">
    <property type="component" value="Chromosome"/>
</dbReference>
<evidence type="ECO:0000313" key="3">
    <source>
        <dbReference type="Proteomes" id="UP000676649"/>
    </source>
</evidence>
<keyword evidence="2" id="KW-0547">Nucleotide-binding</keyword>
<name>A0A975MMY2_9GAMM</name>
<dbReference type="Gene3D" id="3.40.50.300">
    <property type="entry name" value="P-loop containing nucleotide triphosphate hydrolases"/>
    <property type="match status" value="1"/>
</dbReference>
<dbReference type="GO" id="GO:0005524">
    <property type="term" value="F:ATP binding"/>
    <property type="evidence" value="ECO:0007669"/>
    <property type="project" value="UniProtKB-KW"/>
</dbReference>
<accession>A0A975MMY2</accession>
<dbReference type="PANTHER" id="PTHR43581">
    <property type="entry name" value="ATP/GTP PHOSPHATASE"/>
    <property type="match status" value="1"/>
</dbReference>